<reference evidence="7 8" key="1">
    <citation type="submission" date="2020-05" db="EMBL/GenBank/DDBJ databases">
        <title>Genomic Encyclopedia of Type Strains, Phase IV (KMG-V): Genome sequencing to study the core and pangenomes of soil and plant-associated prokaryotes.</title>
        <authorList>
            <person name="Whitman W."/>
        </authorList>
    </citation>
    <scope>NUCLEOTIDE SEQUENCE [LARGE SCALE GENOMIC DNA]</scope>
    <source>
        <strain evidence="7 8">C29</strain>
    </source>
</reference>
<dbReference type="Proteomes" id="UP001516061">
    <property type="component" value="Unassembled WGS sequence"/>
</dbReference>
<feature type="transmembrane region" description="Helical" evidence="6">
    <location>
        <begin position="6"/>
        <end position="29"/>
    </location>
</feature>
<evidence type="ECO:0000256" key="3">
    <source>
        <dbReference type="ARBA" id="ARBA00022692"/>
    </source>
</evidence>
<keyword evidence="5 6" id="KW-0472">Membrane</keyword>
<name>A0ABX2FWP1_9BURK</name>
<keyword evidence="2" id="KW-1003">Cell membrane</keyword>
<evidence type="ECO:0000256" key="4">
    <source>
        <dbReference type="ARBA" id="ARBA00022989"/>
    </source>
</evidence>
<evidence type="ECO:0000256" key="1">
    <source>
        <dbReference type="ARBA" id="ARBA00004651"/>
    </source>
</evidence>
<dbReference type="InterPro" id="IPR001123">
    <property type="entry name" value="LeuE-type"/>
</dbReference>
<evidence type="ECO:0000256" key="5">
    <source>
        <dbReference type="ARBA" id="ARBA00023136"/>
    </source>
</evidence>
<gene>
    <name evidence="7" type="ORF">HNQ01_000084</name>
</gene>
<sequence>MHGIADFWAFCAAIVVFLALPGPGTFALLGATSRGGLRAGAAATLGLILGDQILLWLAVAGVAAVLAAHPAWFEAIRWAGAGYLGWIGWKLLRARAGESASPVEITPGRYLRQALLITVLNPKAIVFYMAFFPLFIDPARHQGLPTYAAMALTIALITAVWCLTLCTFAERIAAQVRAHARVGLALQRLAGLCMIGFGLRLLRS</sequence>
<dbReference type="PANTHER" id="PTHR30086">
    <property type="entry name" value="ARGININE EXPORTER PROTEIN ARGO"/>
    <property type="match status" value="1"/>
</dbReference>
<evidence type="ECO:0000313" key="8">
    <source>
        <dbReference type="Proteomes" id="UP001516061"/>
    </source>
</evidence>
<comment type="subcellular location">
    <subcellularLocation>
        <location evidence="1">Cell membrane</location>
        <topology evidence="1">Multi-pass membrane protein</topology>
    </subcellularLocation>
</comment>
<evidence type="ECO:0000256" key="6">
    <source>
        <dbReference type="SAM" id="Phobius"/>
    </source>
</evidence>
<keyword evidence="3 6" id="KW-0812">Transmembrane</keyword>
<feature type="transmembrane region" description="Helical" evidence="6">
    <location>
        <begin position="113"/>
        <end position="136"/>
    </location>
</feature>
<feature type="transmembrane region" description="Helical" evidence="6">
    <location>
        <begin position="148"/>
        <end position="170"/>
    </location>
</feature>
<protein>
    <submittedName>
        <fullName evidence="7">Threonine/homoserine/homoserine lactone efflux protein</fullName>
    </submittedName>
</protein>
<evidence type="ECO:0000313" key="7">
    <source>
        <dbReference type="EMBL" id="NRT54377.1"/>
    </source>
</evidence>
<dbReference type="PIRSF" id="PIRSF006324">
    <property type="entry name" value="LeuE"/>
    <property type="match status" value="1"/>
</dbReference>
<proteinExistence type="predicted"/>
<comment type="caution">
    <text evidence="7">The sequence shown here is derived from an EMBL/GenBank/DDBJ whole genome shotgun (WGS) entry which is preliminary data.</text>
</comment>
<dbReference type="PANTHER" id="PTHR30086:SF20">
    <property type="entry name" value="ARGININE EXPORTER PROTEIN ARGO-RELATED"/>
    <property type="match status" value="1"/>
</dbReference>
<feature type="transmembrane region" description="Helical" evidence="6">
    <location>
        <begin position="41"/>
        <end position="69"/>
    </location>
</feature>
<evidence type="ECO:0000256" key="2">
    <source>
        <dbReference type="ARBA" id="ARBA00022475"/>
    </source>
</evidence>
<keyword evidence="8" id="KW-1185">Reference proteome</keyword>
<dbReference type="RefSeq" id="WP_173803344.1">
    <property type="nucleotide sequence ID" value="NZ_JABSNM010000001.1"/>
</dbReference>
<accession>A0ABX2FWP1</accession>
<organism evidence="7 8">
    <name type="scientific">Sphaerotilus uruguayifluvii</name>
    <dbReference type="NCBI Taxonomy" id="2735897"/>
    <lineage>
        <taxon>Bacteria</taxon>
        <taxon>Pseudomonadati</taxon>
        <taxon>Pseudomonadota</taxon>
        <taxon>Betaproteobacteria</taxon>
        <taxon>Burkholderiales</taxon>
        <taxon>Sphaerotilaceae</taxon>
        <taxon>Sphaerotilus</taxon>
    </lineage>
</organism>
<dbReference type="Pfam" id="PF01810">
    <property type="entry name" value="LysE"/>
    <property type="match status" value="1"/>
</dbReference>
<keyword evidence="4 6" id="KW-1133">Transmembrane helix</keyword>
<dbReference type="EMBL" id="JABSNM010000001">
    <property type="protein sequence ID" value="NRT54377.1"/>
    <property type="molecule type" value="Genomic_DNA"/>
</dbReference>